<organism evidence="2 3">
    <name type="scientific">Stephania cephalantha</name>
    <dbReference type="NCBI Taxonomy" id="152367"/>
    <lineage>
        <taxon>Eukaryota</taxon>
        <taxon>Viridiplantae</taxon>
        <taxon>Streptophyta</taxon>
        <taxon>Embryophyta</taxon>
        <taxon>Tracheophyta</taxon>
        <taxon>Spermatophyta</taxon>
        <taxon>Magnoliopsida</taxon>
        <taxon>Ranunculales</taxon>
        <taxon>Menispermaceae</taxon>
        <taxon>Menispermoideae</taxon>
        <taxon>Cissampelideae</taxon>
        <taxon>Stephania</taxon>
    </lineage>
</organism>
<accession>A0AAP0IAT6</accession>
<dbReference type="AlphaFoldDB" id="A0AAP0IAT6"/>
<comment type="caution">
    <text evidence="2">The sequence shown here is derived from an EMBL/GenBank/DDBJ whole genome shotgun (WGS) entry which is preliminary data.</text>
</comment>
<evidence type="ECO:0000313" key="2">
    <source>
        <dbReference type="EMBL" id="KAK9111996.1"/>
    </source>
</evidence>
<keyword evidence="3" id="KW-1185">Reference proteome</keyword>
<keyword evidence="1" id="KW-0812">Transmembrane</keyword>
<reference evidence="2 3" key="1">
    <citation type="submission" date="2024-01" db="EMBL/GenBank/DDBJ databases">
        <title>Genome assemblies of Stephania.</title>
        <authorList>
            <person name="Yang L."/>
        </authorList>
    </citation>
    <scope>NUCLEOTIDE SEQUENCE [LARGE SCALE GENOMIC DNA]</scope>
    <source>
        <strain evidence="2">JXDWG</strain>
        <tissue evidence="2">Leaf</tissue>
    </source>
</reference>
<evidence type="ECO:0000313" key="3">
    <source>
        <dbReference type="Proteomes" id="UP001419268"/>
    </source>
</evidence>
<dbReference type="EMBL" id="JBBNAG010000008">
    <property type="protein sequence ID" value="KAK9111996.1"/>
    <property type="molecule type" value="Genomic_DNA"/>
</dbReference>
<evidence type="ECO:0000256" key="1">
    <source>
        <dbReference type="SAM" id="Phobius"/>
    </source>
</evidence>
<proteinExistence type="predicted"/>
<keyword evidence="1" id="KW-0472">Membrane</keyword>
<protein>
    <submittedName>
        <fullName evidence="2">Uncharacterized protein</fullName>
    </submittedName>
</protein>
<name>A0AAP0IAT6_9MAGN</name>
<sequence>MLHLTYVGDVYSLIFYVLCLTQLQLFVKFMILSILLYFMWYICYVENWTSFLDFEDKV</sequence>
<dbReference type="Proteomes" id="UP001419268">
    <property type="component" value="Unassembled WGS sequence"/>
</dbReference>
<gene>
    <name evidence="2" type="ORF">Scep_019515</name>
</gene>
<keyword evidence="1" id="KW-1133">Transmembrane helix</keyword>
<feature type="transmembrane region" description="Helical" evidence="1">
    <location>
        <begin position="13"/>
        <end position="38"/>
    </location>
</feature>